<reference evidence="4 5" key="1">
    <citation type="submission" date="2022-12" db="EMBL/GenBank/DDBJ databases">
        <title>Genomic features and morphological characterization of a novel Knufia sp. strain isolated from spacecraft assembly facility.</title>
        <authorList>
            <person name="Teixeira M."/>
            <person name="Chander A.M."/>
            <person name="Stajich J.E."/>
            <person name="Venkateswaran K."/>
        </authorList>
    </citation>
    <scope>NUCLEOTIDE SEQUENCE [LARGE SCALE GENOMIC DNA]</scope>
    <source>
        <strain evidence="4 5">FJI-L2-BK-P2</strain>
    </source>
</reference>
<dbReference type="SUPFAM" id="SSF52799">
    <property type="entry name" value="(Phosphotyrosine protein) phosphatases II"/>
    <property type="match status" value="1"/>
</dbReference>
<evidence type="ECO:0000259" key="3">
    <source>
        <dbReference type="PROSITE" id="PS50056"/>
    </source>
</evidence>
<dbReference type="PROSITE" id="PS50056">
    <property type="entry name" value="TYR_PHOSPHATASE_2"/>
    <property type="match status" value="1"/>
</dbReference>
<feature type="region of interest" description="Disordered" evidence="1">
    <location>
        <begin position="597"/>
        <end position="629"/>
    </location>
</feature>
<keyword evidence="2" id="KW-0472">Membrane</keyword>
<comment type="caution">
    <text evidence="4">The sequence shown here is derived from an EMBL/GenBank/DDBJ whole genome shotgun (WGS) entry which is preliminary data.</text>
</comment>
<sequence length="629" mass="70193">MTWSSRTTVSTTIIILASLAYIYHRQRRAKQTRQLQRAADELHPRLKEHTNFQQYTTPYAIYPRIRTYYQPHAHHESHADISELPLLVFIHGLGGLLPQFAGLLDSLTSIAPCFGLELPGHGRSAFEPKGYEAYTMEANAALWKIAIEEICTRNNHKSVVLIGHSMGSSLAALLASTTSTAPTLSVPVVGMIAICPRAHQISPKELNAAHKLSSTPNVVINILRWFDRYGDEDSTSVKRVVGDSNESDLKRTQLAWNRQYRTPVLKRVTLGLLPRTAPDGKLTGGYPSEAVWKGIAIPLFLIAGDSDTVCKPEEINLIVQYITGKPINEAEKIPQPSDEHQSSTNGLIPTTIKAPNSIIQTITLPSPAAHALPYAHSTYRLVSALIESFLSTHVSSKLDFPYQLRLLTTSGKWDVKNLAKWKDILPVSAPIHTHTSENGLFRALKTMREQDDEHNPTLFLRNWRDKIYAVIDISHDTPVYNTKTLDKGGVEYHKFPTVSKIPPTPLEVQDFCTLVDRLLLERDARPDHDERAIAVHCHYGYNRTGFFICSYLIERMGYSVQDAIDEFGRAKPPGIKHAHFLDTLWLRFAGREGEMKRSSEVREADMTDGGGSAVLARDDAGNASEGDVM</sequence>
<keyword evidence="2" id="KW-0812">Transmembrane</keyword>
<dbReference type="PROSITE" id="PS00383">
    <property type="entry name" value="TYR_PHOSPHATASE_1"/>
    <property type="match status" value="1"/>
</dbReference>
<protein>
    <recommendedName>
        <fullName evidence="3">Tyrosine specific protein phosphatases domain-containing protein</fullName>
    </recommendedName>
</protein>
<dbReference type="InterPro" id="IPR029021">
    <property type="entry name" value="Prot-tyrosine_phosphatase-like"/>
</dbReference>
<dbReference type="SUPFAM" id="SSF53474">
    <property type="entry name" value="alpha/beta-Hydrolases"/>
    <property type="match status" value="1"/>
</dbReference>
<keyword evidence="5" id="KW-1185">Reference proteome</keyword>
<dbReference type="InterPro" id="IPR051029">
    <property type="entry name" value="mRNA_Capping_Enz/RNA_Phosphat"/>
</dbReference>
<dbReference type="Pfam" id="PF00561">
    <property type="entry name" value="Abhydrolase_1"/>
    <property type="match status" value="1"/>
</dbReference>
<dbReference type="AlphaFoldDB" id="A0AAN8F6I4"/>
<dbReference type="InterPro" id="IPR016130">
    <property type="entry name" value="Tyr_Pase_AS"/>
</dbReference>
<dbReference type="FunFam" id="3.90.190.10:FF:000090">
    <property type="entry name" value="Dual specificity phosphatase catalytic domain protein"/>
    <property type="match status" value="1"/>
</dbReference>
<feature type="domain" description="Tyrosine specific protein phosphatases" evidence="3">
    <location>
        <begin position="509"/>
        <end position="572"/>
    </location>
</feature>
<feature type="transmembrane region" description="Helical" evidence="2">
    <location>
        <begin position="6"/>
        <end position="23"/>
    </location>
</feature>
<dbReference type="Gene3D" id="3.90.190.10">
    <property type="entry name" value="Protein tyrosine phosphatase superfamily"/>
    <property type="match status" value="1"/>
</dbReference>
<dbReference type="Pfam" id="PF00782">
    <property type="entry name" value="DSPc"/>
    <property type="match status" value="1"/>
</dbReference>
<keyword evidence="2" id="KW-1133">Transmembrane helix</keyword>
<dbReference type="CDD" id="cd14502">
    <property type="entry name" value="RNA_5'-triphosphatase"/>
    <property type="match status" value="1"/>
</dbReference>
<dbReference type="GO" id="GO:0006370">
    <property type="term" value="P:7-methylguanosine mRNA capping"/>
    <property type="evidence" value="ECO:0007669"/>
    <property type="project" value="TreeGrafter"/>
</dbReference>
<dbReference type="InterPro" id="IPR000073">
    <property type="entry name" value="AB_hydrolase_1"/>
</dbReference>
<evidence type="ECO:0000313" key="4">
    <source>
        <dbReference type="EMBL" id="KAK5957808.1"/>
    </source>
</evidence>
<dbReference type="PANTHER" id="PTHR10367">
    <property type="entry name" value="MRNA-CAPPING ENZYME"/>
    <property type="match status" value="1"/>
</dbReference>
<accession>A0AAN8F6I4</accession>
<evidence type="ECO:0000313" key="5">
    <source>
        <dbReference type="Proteomes" id="UP001316803"/>
    </source>
</evidence>
<dbReference type="Proteomes" id="UP001316803">
    <property type="component" value="Unassembled WGS sequence"/>
</dbReference>
<dbReference type="InterPro" id="IPR000340">
    <property type="entry name" value="Dual-sp_phosphatase_cat-dom"/>
</dbReference>
<dbReference type="GO" id="GO:0004484">
    <property type="term" value="F:mRNA guanylyltransferase activity"/>
    <property type="evidence" value="ECO:0007669"/>
    <property type="project" value="TreeGrafter"/>
</dbReference>
<dbReference type="EMBL" id="JAKLMC020000002">
    <property type="protein sequence ID" value="KAK5957808.1"/>
    <property type="molecule type" value="Genomic_DNA"/>
</dbReference>
<gene>
    <name evidence="4" type="ORF">OHC33_000997</name>
</gene>
<evidence type="ECO:0000256" key="2">
    <source>
        <dbReference type="SAM" id="Phobius"/>
    </source>
</evidence>
<dbReference type="InterPro" id="IPR000387">
    <property type="entry name" value="Tyr_Pase_dom"/>
</dbReference>
<organism evidence="4 5">
    <name type="scientific">Knufia fluminis</name>
    <dbReference type="NCBI Taxonomy" id="191047"/>
    <lineage>
        <taxon>Eukaryota</taxon>
        <taxon>Fungi</taxon>
        <taxon>Dikarya</taxon>
        <taxon>Ascomycota</taxon>
        <taxon>Pezizomycotina</taxon>
        <taxon>Eurotiomycetes</taxon>
        <taxon>Chaetothyriomycetidae</taxon>
        <taxon>Chaetothyriales</taxon>
        <taxon>Trichomeriaceae</taxon>
        <taxon>Knufia</taxon>
    </lineage>
</organism>
<dbReference type="Gene3D" id="3.40.50.1820">
    <property type="entry name" value="alpha/beta hydrolase"/>
    <property type="match status" value="1"/>
</dbReference>
<name>A0AAN8F6I4_9EURO</name>
<evidence type="ECO:0000256" key="1">
    <source>
        <dbReference type="SAM" id="MobiDB-lite"/>
    </source>
</evidence>
<dbReference type="PANTHER" id="PTHR10367:SF25">
    <property type="entry name" value="DUAL SPECIFICITY PHOSPHATASE CATALYTIC DOMAIN PROTEIN (AFU_ORTHOLOGUE AFUA_1G03540)"/>
    <property type="match status" value="1"/>
</dbReference>
<proteinExistence type="predicted"/>
<dbReference type="InterPro" id="IPR029058">
    <property type="entry name" value="AB_hydrolase_fold"/>
</dbReference>